<dbReference type="InterPro" id="IPR006638">
    <property type="entry name" value="Elp3/MiaA/NifB-like_rSAM"/>
</dbReference>
<protein>
    <submittedName>
        <fullName evidence="8">DUF4080 domain-containing protein</fullName>
    </submittedName>
</protein>
<dbReference type="GO" id="GO:0051539">
    <property type="term" value="F:4 iron, 4 sulfur cluster binding"/>
    <property type="evidence" value="ECO:0007669"/>
    <property type="project" value="UniProtKB-KW"/>
</dbReference>
<dbReference type="PANTHER" id="PTHR43409:SF16">
    <property type="entry name" value="SLR0320 PROTEIN"/>
    <property type="match status" value="1"/>
</dbReference>
<evidence type="ECO:0000256" key="2">
    <source>
        <dbReference type="ARBA" id="ARBA00022691"/>
    </source>
</evidence>
<dbReference type="SFLD" id="SFLDS00029">
    <property type="entry name" value="Radical_SAM"/>
    <property type="match status" value="1"/>
</dbReference>
<dbReference type="SUPFAM" id="SSF102114">
    <property type="entry name" value="Radical SAM enzymes"/>
    <property type="match status" value="1"/>
</dbReference>
<dbReference type="Gene3D" id="3.40.50.280">
    <property type="entry name" value="Cobalamin-binding domain"/>
    <property type="match status" value="1"/>
</dbReference>
<dbReference type="SUPFAM" id="SSF52242">
    <property type="entry name" value="Cobalamin (vitamin B12)-binding domain"/>
    <property type="match status" value="1"/>
</dbReference>
<dbReference type="AlphaFoldDB" id="A0A5B8XY21"/>
<dbReference type="CDD" id="cd01335">
    <property type="entry name" value="Radical_SAM"/>
    <property type="match status" value="1"/>
</dbReference>
<dbReference type="GO" id="GO:0031419">
    <property type="term" value="F:cobalamin binding"/>
    <property type="evidence" value="ECO:0007669"/>
    <property type="project" value="InterPro"/>
</dbReference>
<dbReference type="InterPro" id="IPR034466">
    <property type="entry name" value="Methyltransferase_Class_B"/>
</dbReference>
<proteinExistence type="predicted"/>
<dbReference type="Pfam" id="PF13311">
    <property type="entry name" value="DUF4080"/>
    <property type="match status" value="1"/>
</dbReference>
<dbReference type="OrthoDB" id="9762608at2"/>
<dbReference type="SFLD" id="SFLDG01123">
    <property type="entry name" value="methyltransferase_(Class_B)"/>
    <property type="match status" value="1"/>
</dbReference>
<dbReference type="GO" id="GO:0003824">
    <property type="term" value="F:catalytic activity"/>
    <property type="evidence" value="ECO:0007669"/>
    <property type="project" value="InterPro"/>
</dbReference>
<keyword evidence="3" id="KW-0479">Metal-binding</keyword>
<dbReference type="GO" id="GO:0046872">
    <property type="term" value="F:metal ion binding"/>
    <property type="evidence" value="ECO:0007669"/>
    <property type="project" value="UniProtKB-KW"/>
</dbReference>
<evidence type="ECO:0000256" key="3">
    <source>
        <dbReference type="ARBA" id="ARBA00022723"/>
    </source>
</evidence>
<dbReference type="InterPro" id="IPR006158">
    <property type="entry name" value="Cobalamin-bd"/>
</dbReference>
<keyword evidence="4" id="KW-0408">Iron</keyword>
<organism evidence="8 9">
    <name type="scientific">Microvenator marinus</name>
    <dbReference type="NCBI Taxonomy" id="2600177"/>
    <lineage>
        <taxon>Bacteria</taxon>
        <taxon>Deltaproteobacteria</taxon>
        <taxon>Bradymonadales</taxon>
        <taxon>Microvenatoraceae</taxon>
        <taxon>Microvenator</taxon>
    </lineage>
</organism>
<keyword evidence="9" id="KW-1185">Reference proteome</keyword>
<keyword evidence="2" id="KW-0949">S-adenosyl-L-methionine</keyword>
<dbReference type="InterPro" id="IPR051198">
    <property type="entry name" value="BchE-like"/>
</dbReference>
<dbReference type="InterPro" id="IPR036724">
    <property type="entry name" value="Cobalamin-bd_sf"/>
</dbReference>
<feature type="domain" description="B12-binding" evidence="6">
    <location>
        <begin position="1"/>
        <end position="131"/>
    </location>
</feature>
<gene>
    <name evidence="8" type="ORF">FRD01_06950</name>
</gene>
<dbReference type="KEGG" id="bbae:FRD01_06950"/>
<evidence type="ECO:0000256" key="4">
    <source>
        <dbReference type="ARBA" id="ARBA00023004"/>
    </source>
</evidence>
<reference evidence="8 9" key="1">
    <citation type="submission" date="2019-08" db="EMBL/GenBank/DDBJ databases">
        <authorList>
            <person name="Liang Q."/>
        </authorList>
    </citation>
    <scope>NUCLEOTIDE SEQUENCE [LARGE SCALE GENOMIC DNA]</scope>
    <source>
        <strain evidence="8 9">V1718</strain>
    </source>
</reference>
<evidence type="ECO:0000313" key="8">
    <source>
        <dbReference type="EMBL" id="QED30304.1"/>
    </source>
</evidence>
<dbReference type="InterPro" id="IPR023404">
    <property type="entry name" value="rSAM_horseshoe"/>
</dbReference>
<comment type="cofactor">
    <cofactor evidence="1">
        <name>[4Fe-4S] cluster</name>
        <dbReference type="ChEBI" id="CHEBI:49883"/>
    </cofactor>
</comment>
<dbReference type="Gene3D" id="3.80.30.20">
    <property type="entry name" value="tm_1862 like domain"/>
    <property type="match status" value="1"/>
</dbReference>
<name>A0A5B8XY21_9DELT</name>
<dbReference type="InterPro" id="IPR058240">
    <property type="entry name" value="rSAM_sf"/>
</dbReference>
<accession>A0A5B8XY21</accession>
<evidence type="ECO:0000256" key="1">
    <source>
        <dbReference type="ARBA" id="ARBA00001966"/>
    </source>
</evidence>
<dbReference type="SFLD" id="SFLDG01082">
    <property type="entry name" value="B12-binding_domain_containing"/>
    <property type="match status" value="1"/>
</dbReference>
<dbReference type="SMART" id="SM00729">
    <property type="entry name" value="Elp3"/>
    <property type="match status" value="1"/>
</dbReference>
<dbReference type="PROSITE" id="PS51332">
    <property type="entry name" value="B12_BINDING"/>
    <property type="match status" value="1"/>
</dbReference>
<evidence type="ECO:0000313" key="9">
    <source>
        <dbReference type="Proteomes" id="UP000321595"/>
    </source>
</evidence>
<evidence type="ECO:0000259" key="6">
    <source>
        <dbReference type="PROSITE" id="PS51332"/>
    </source>
</evidence>
<dbReference type="Pfam" id="PF04055">
    <property type="entry name" value="Radical_SAM"/>
    <property type="match status" value="1"/>
</dbReference>
<dbReference type="PANTHER" id="PTHR43409">
    <property type="entry name" value="ANAEROBIC MAGNESIUM-PROTOPORPHYRIN IX MONOMETHYL ESTER CYCLASE-RELATED"/>
    <property type="match status" value="1"/>
</dbReference>
<keyword evidence="5" id="KW-0411">Iron-sulfur</keyword>
<dbReference type="EMBL" id="CP042467">
    <property type="protein sequence ID" value="QED30304.1"/>
    <property type="molecule type" value="Genomic_DNA"/>
</dbReference>
<sequence>MVLATLNSKYIHASFGLRYLKANLGDLESECALKEFTIQERPVDIVEQILAEQPKIVGFGVYIWNSTQTEAVIRILKLVAPEILIVIGGPEVSYEWEEQSIVEAADVLIKGEGEVLFREVCEDYLKRGEVSASVFSAPVLEVDQLASPYRLYSDEDLANRVLYVEASRGCPFKCEYCLSSLDKSVRAFDLDQFLAEMDQLLARGATQFKFVDRTFNLKIDTSQRILSFFLERWKPGIFVHFEMVPDRLPDQLREVIAQFPEGVLQFEVGIQTFNPEVSKLISRRQNLDRLEDNLNWLRSTGVHVHADLIAGLPGESLESFGKGFERLVALGPQEVQVGILKRLRGTPISRHTEEFGMVYDSVIPYEILKTSELSFADLQDIKRFARYWDLVGNSGNFPNTLPLLLGEKPFENFWTFAAWLWETTGQTHKIALKRLFEFLWDYLSERHSDVDEVGLSLLRDWRGGGRRDMLNPLRPWDEQVDLVEKTRTELPERQSRHVREESRNSA</sequence>
<evidence type="ECO:0000256" key="5">
    <source>
        <dbReference type="ARBA" id="ARBA00023014"/>
    </source>
</evidence>
<dbReference type="GO" id="GO:0005829">
    <property type="term" value="C:cytosol"/>
    <property type="evidence" value="ECO:0007669"/>
    <property type="project" value="TreeGrafter"/>
</dbReference>
<feature type="domain" description="Radical SAM core" evidence="7">
    <location>
        <begin position="156"/>
        <end position="379"/>
    </location>
</feature>
<dbReference type="InterPro" id="IPR025288">
    <property type="entry name" value="DUF4080"/>
</dbReference>
<dbReference type="Pfam" id="PF02310">
    <property type="entry name" value="B12-binding"/>
    <property type="match status" value="1"/>
</dbReference>
<dbReference type="PROSITE" id="PS51918">
    <property type="entry name" value="RADICAL_SAM"/>
    <property type="match status" value="1"/>
</dbReference>
<dbReference type="InterPro" id="IPR007197">
    <property type="entry name" value="rSAM"/>
</dbReference>
<dbReference type="Proteomes" id="UP000321595">
    <property type="component" value="Chromosome"/>
</dbReference>
<evidence type="ECO:0000259" key="7">
    <source>
        <dbReference type="PROSITE" id="PS51918"/>
    </source>
</evidence>